<feature type="domain" description="PX" evidence="1">
    <location>
        <begin position="104"/>
        <end position="226"/>
    </location>
</feature>
<organism evidence="2">
    <name type="scientific">Trepomonas sp. PC1</name>
    <dbReference type="NCBI Taxonomy" id="1076344"/>
    <lineage>
        <taxon>Eukaryota</taxon>
        <taxon>Metamonada</taxon>
        <taxon>Diplomonadida</taxon>
        <taxon>Hexamitidae</taxon>
        <taxon>Hexamitinae</taxon>
        <taxon>Trepomonas</taxon>
    </lineage>
</organism>
<gene>
    <name evidence="2" type="ORF">TPC1_17801</name>
</gene>
<proteinExistence type="predicted"/>
<feature type="non-terminal residue" evidence="2">
    <location>
        <position position="1"/>
    </location>
</feature>
<dbReference type="PROSITE" id="PS50195">
    <property type="entry name" value="PX"/>
    <property type="match status" value="1"/>
</dbReference>
<dbReference type="GO" id="GO:0035091">
    <property type="term" value="F:phosphatidylinositol binding"/>
    <property type="evidence" value="ECO:0007669"/>
    <property type="project" value="InterPro"/>
</dbReference>
<dbReference type="Gene3D" id="3.30.1520.10">
    <property type="entry name" value="Phox-like domain"/>
    <property type="match status" value="1"/>
</dbReference>
<feature type="non-terminal residue" evidence="2">
    <location>
        <position position="233"/>
    </location>
</feature>
<reference evidence="2" key="1">
    <citation type="submission" date="2015-07" db="EMBL/GenBank/DDBJ databases">
        <title>Adaptation to a free-living lifestyle via gene acquisitions in the diplomonad Trepomonas sp. PC1.</title>
        <authorList>
            <person name="Xu F."/>
            <person name="Jerlstrom-Hultqvist J."/>
            <person name="Kolisko M."/>
            <person name="Simpson A.G.B."/>
            <person name="Roger A.J."/>
            <person name="Svard S.G."/>
            <person name="Andersson J.O."/>
        </authorList>
    </citation>
    <scope>NUCLEOTIDE SEQUENCE</scope>
    <source>
        <strain evidence="2">PC1</strain>
    </source>
</reference>
<dbReference type="InterPro" id="IPR001683">
    <property type="entry name" value="PX_dom"/>
</dbReference>
<evidence type="ECO:0000313" key="2">
    <source>
        <dbReference type="EMBL" id="JAP90793.1"/>
    </source>
</evidence>
<name>A0A146K1M6_9EUKA</name>
<dbReference type="SUPFAM" id="SSF64268">
    <property type="entry name" value="PX domain"/>
    <property type="match status" value="1"/>
</dbReference>
<protein>
    <submittedName>
        <fullName evidence="2">PX domain-containing protein</fullName>
    </submittedName>
</protein>
<dbReference type="EMBL" id="GDID01005813">
    <property type="protein sequence ID" value="JAP90793.1"/>
    <property type="molecule type" value="Transcribed_RNA"/>
</dbReference>
<dbReference type="InterPro" id="IPR036871">
    <property type="entry name" value="PX_dom_sf"/>
</dbReference>
<sequence>QYITKLNNDIVQCKENYPEITDQALQIIEKLSVEVKDQDILLQQLQLIGYKINTILQAVQYQKQIGQLRHMCKQHMEQLARLGLPLPKESNWGQPIGENMVVKNVSKVIVDMPVKQQGSLHDFVDYRIIFKCAITNKTQESHGIYYCVRKRFNDIKLLYDQFISMGSVEPPILPAQKHYLLGGSSSFFIEERRQKLCQWLQAVCSIPDLVKAQCFQKFCLDNGEWRYAEQGIE</sequence>
<evidence type="ECO:0000259" key="1">
    <source>
        <dbReference type="PROSITE" id="PS50195"/>
    </source>
</evidence>
<accession>A0A146K1M6</accession>
<dbReference type="AlphaFoldDB" id="A0A146K1M6"/>
<dbReference type="Pfam" id="PF00787">
    <property type="entry name" value="PX"/>
    <property type="match status" value="1"/>
</dbReference>